<feature type="domain" description="Protein NO VEIN C-terminal" evidence="1">
    <location>
        <begin position="155"/>
        <end position="245"/>
    </location>
</feature>
<sequence>MDAWSRAENEVVVAEYLAMLEQELAGQSYVKTEANGRVRALTGRSRGSVEFKFQNVSGVLIDMHAPWVEGYKPAKNYQASLAEAVEHHLSRHPEVMELMRQSIIRDAAKRIDVAWNVITPPTELAFPVARGVARPMHTDFVALEAANRSLGASGEVLILERERRRLAEAGRGDLAGKVEHVSVTQGDGLGYDIASFRPDGAPRLIEVKTTRRGAAWPMLVSRNEVAVSKDMADQYVLARVFSFAEPKVGLFELPGAIEDTCLLEPETWRALPKPGRVA</sequence>
<accession>A0A7H0H4T5</accession>
<keyword evidence="3" id="KW-1185">Reference proteome</keyword>
<organism evidence="2 3">
    <name type="scientific">Tessaracoccus defluvii</name>
    <dbReference type="NCBI Taxonomy" id="1285901"/>
    <lineage>
        <taxon>Bacteria</taxon>
        <taxon>Bacillati</taxon>
        <taxon>Actinomycetota</taxon>
        <taxon>Actinomycetes</taxon>
        <taxon>Propionibacteriales</taxon>
        <taxon>Propionibacteriaceae</taxon>
        <taxon>Tessaracoccus</taxon>
    </lineage>
</organism>
<evidence type="ECO:0000259" key="1">
    <source>
        <dbReference type="Pfam" id="PF13020"/>
    </source>
</evidence>
<proteinExistence type="predicted"/>
<reference evidence="2 3" key="1">
    <citation type="submission" date="2020-08" db="EMBL/GenBank/DDBJ databases">
        <title>Genome sequence of Tessaracoccus defluvii JCM 17540T.</title>
        <authorList>
            <person name="Hyun D.-W."/>
            <person name="Bae J.-W."/>
        </authorList>
    </citation>
    <scope>NUCLEOTIDE SEQUENCE [LARGE SCALE GENOMIC DNA]</scope>
    <source>
        <strain evidence="2 3">JCM 17540</strain>
    </source>
</reference>
<evidence type="ECO:0000313" key="2">
    <source>
        <dbReference type="EMBL" id="QNP55551.1"/>
    </source>
</evidence>
<protein>
    <submittedName>
        <fullName evidence="2">DUF3883 domain-containing protein</fullName>
    </submittedName>
</protein>
<dbReference type="RefSeq" id="WP_187720681.1">
    <property type="nucleotide sequence ID" value="NZ_BAABBL010000020.1"/>
</dbReference>
<dbReference type="Proteomes" id="UP000516117">
    <property type="component" value="Chromosome"/>
</dbReference>
<name>A0A7H0H4T5_9ACTN</name>
<dbReference type="Pfam" id="PF13020">
    <property type="entry name" value="NOV_C"/>
    <property type="match status" value="1"/>
</dbReference>
<dbReference type="EMBL" id="CP060789">
    <property type="protein sequence ID" value="QNP55551.1"/>
    <property type="molecule type" value="Genomic_DNA"/>
</dbReference>
<dbReference type="KEGG" id="tdf:H9L22_15430"/>
<dbReference type="AlphaFoldDB" id="A0A7H0H4T5"/>
<evidence type="ECO:0000313" key="3">
    <source>
        <dbReference type="Proteomes" id="UP000516117"/>
    </source>
</evidence>
<dbReference type="InterPro" id="IPR024975">
    <property type="entry name" value="NOV_C"/>
</dbReference>
<gene>
    <name evidence="2" type="ORF">H9L22_15430</name>
</gene>